<gene>
    <name evidence="9" type="ORF">CDAUBV1_LOCUS15139</name>
</gene>
<dbReference type="PANTHER" id="PTHR11584:SF394">
    <property type="entry name" value="APOPTOTIC SIGNAL-REGULATING KINASE 1, ISOFORM C"/>
    <property type="match status" value="1"/>
</dbReference>
<dbReference type="SMART" id="SM00220">
    <property type="entry name" value="S_TKc"/>
    <property type="match status" value="1"/>
</dbReference>
<feature type="compositionally biased region" description="Basic and acidic residues" evidence="7">
    <location>
        <begin position="980"/>
        <end position="993"/>
    </location>
</feature>
<evidence type="ECO:0000256" key="1">
    <source>
        <dbReference type="ARBA" id="ARBA00022527"/>
    </source>
</evidence>
<dbReference type="PROSITE" id="PS00107">
    <property type="entry name" value="PROTEIN_KINASE_ATP"/>
    <property type="match status" value="1"/>
</dbReference>
<dbReference type="InterPro" id="IPR043969">
    <property type="entry name" value="MAP3K_PH"/>
</dbReference>
<dbReference type="InterPro" id="IPR000719">
    <property type="entry name" value="Prot_kinase_dom"/>
</dbReference>
<feature type="region of interest" description="Disordered" evidence="7">
    <location>
        <begin position="964"/>
        <end position="1051"/>
    </location>
</feature>
<sequence length="1603" mass="180404">MIVAFITDLVDYTPPNNVLNAAREKAYNEVEKACKRIQAKLIPVSLDGIAQSKTPMLDGVYNSDVLIVDMSIKTQQGQLNYHIGVREYLEFFDNIVLVSFASVRSTEELTSILGQSTKLFPYIVTEGGAVVTLEDRVVQSAIFEDDNLKNQMCSALPSLADRLEKTLSEMESRNRATMTEKFIADLRRDREQYKGEELRERLRIMRRRLDDPDMLSPETLLNFLLSYRESEDYDAMVRLIDDVRALPVRSNIVENSTIMYLYAFALNGRKLKGDPEKALEVIQKLLNTCDKPSADMYGLLGRIYKDRFLHSKYTDQNALKLAIESYQRGFNAGPNEYLGVNLATLMVCSGVEVNSSFELRKICNILNLRIGHKGDISKLSDYWDVATFFEVRVLSEEYTGAVRAVERMYFLNPPLWQLASTLRNIRLIWHFRKPAHDKVRVTPCRKLFDFWMEFLSDIVDDSGNSVTSPSVEAAKNAPDVHPLKSEFVVDRKPNEADDSDAEDDHRLTALRTFFPVLIAETHSDKFKPGYLQVNLHTEPKCIRLSSFCSDESSFTLPQVGNGSEEGQTAEDDLLNQMLTDAEDSVFAAEDIKGISLAQMDRRSVYLYTVYSSHDYRLAFSCETTKKALYSVIRENLFSADETGGLLMDDEPQERIKYDYEMDDNGQRVVLGKGSFGTVYAGRELTKEIKIAIKEITNISSNVQQPLVEEIRLQSRLSHRNIVRYLGTDIQNGVLKILMELVPGGSLSSLLRKYGALKEETVAHYSFQILEGLKYLHDNRIIHRDIKADNVLVNMYSGELKITDFGTSKRLVGIDPRAMSVAGTMRYMAPELIAGQRGYGYPADVWSFGCTVVEMLTARPPFIELDTPFAAFYRVGRDGEHPAIPDSVSPVCRAFVLRTFARAPEDRAKVNDLLLDEFLEPVRKHHRRWKGKFSRKPSTYGHSSALSPRRHQQRINAGMFKRFLSQAPPQSQESVTNHTRTITDKDKGHQRTPSDVDFGQLLDITVPQEGEDNRGVQHGSSEPSIFDVVNSSSAGITDETDIGDDQSTKRRSNLYSNVPQLRQLDLHGEPKSASVNLKIPDTPDTPLTPSFIQTPTPTSGSLGVSADAFGFVKQDSEARRLLSSALKTQKKPILNIWHVNISKTEAHVPLPAPSGYKTPSPSATPNHPPENAGRSPSEPESDCTSGTVLDRETVEHDLLDCLFDMFLEHLDGGVAWNNIARYLTTPADSEKPPARVNPSDSNVVMRFTHIIHQLTEHFDSTKSASISLPASPLLFEFLRYAFLTMWDAFEKPLRNQTRRPHQLLAWHKLVSDAVRSATTQLAALDEYPELLPRGQPVSLRRLRTFAVRGAGAASANEANRVATNQSDDLAEKQSRFRARVRPSSMAYQQRTLSFDLATHDRLNTAALDTECFRRRGLFDVTSPDRGTSLHKSANFGGYPLAEDMTEDMSSVEDGDGVAPATIFGTTSHLRRRGSVDMRHDIGEKSEETFRLTSELIRVMTDYNTLLAATIRQKEIETEQLRCLVPESANNTGLVTGFATLSDWFHSLNLNPDDLRKLVANCLTDESDFLETVTKDDLWRMGLSGGGVFRLWRKIVGIRKANKLR</sequence>
<feature type="compositionally biased region" description="Polar residues" evidence="7">
    <location>
        <begin position="1017"/>
        <end position="1034"/>
    </location>
</feature>
<dbReference type="InterPro" id="IPR025136">
    <property type="entry name" value="MAP3K_TRAF-bd"/>
</dbReference>
<dbReference type="PROSITE" id="PS00108">
    <property type="entry name" value="PROTEIN_KINASE_ST"/>
    <property type="match status" value="1"/>
</dbReference>
<dbReference type="InterPro" id="IPR008271">
    <property type="entry name" value="Ser/Thr_kinase_AS"/>
</dbReference>
<comment type="caution">
    <text evidence="9">The sequence shown here is derived from an EMBL/GenBank/DDBJ whole genome shotgun (WGS) entry which is preliminary data.</text>
</comment>
<proteinExistence type="predicted"/>
<protein>
    <recommendedName>
        <fullName evidence="8">Protein kinase domain-containing protein</fullName>
    </recommendedName>
</protein>
<evidence type="ECO:0000256" key="6">
    <source>
        <dbReference type="PROSITE-ProRule" id="PRU10141"/>
    </source>
</evidence>
<evidence type="ECO:0000313" key="10">
    <source>
        <dbReference type="Proteomes" id="UP001497525"/>
    </source>
</evidence>
<dbReference type="Gene3D" id="3.30.200.20">
    <property type="entry name" value="Phosphorylase Kinase, domain 1"/>
    <property type="match status" value="1"/>
</dbReference>
<feature type="compositionally biased region" description="Polar residues" evidence="7">
    <location>
        <begin position="935"/>
        <end position="945"/>
    </location>
</feature>
<name>A0AAV2TUS6_CALDB</name>
<keyword evidence="5 6" id="KW-0067">ATP-binding</keyword>
<dbReference type="Gene3D" id="1.10.510.10">
    <property type="entry name" value="Transferase(Phosphotransferase) domain 1"/>
    <property type="match status" value="1"/>
</dbReference>
<feature type="compositionally biased region" description="Polar residues" evidence="7">
    <location>
        <begin position="966"/>
        <end position="979"/>
    </location>
</feature>
<keyword evidence="3 6" id="KW-0547">Nucleotide-binding</keyword>
<evidence type="ECO:0000256" key="3">
    <source>
        <dbReference type="ARBA" id="ARBA00022741"/>
    </source>
</evidence>
<organism evidence="9 10">
    <name type="scientific">Calicophoron daubneyi</name>
    <name type="common">Rumen fluke</name>
    <name type="synonym">Paramphistomum daubneyi</name>
    <dbReference type="NCBI Taxonomy" id="300641"/>
    <lineage>
        <taxon>Eukaryota</taxon>
        <taxon>Metazoa</taxon>
        <taxon>Spiralia</taxon>
        <taxon>Lophotrochozoa</taxon>
        <taxon>Platyhelminthes</taxon>
        <taxon>Trematoda</taxon>
        <taxon>Digenea</taxon>
        <taxon>Plagiorchiida</taxon>
        <taxon>Pronocephalata</taxon>
        <taxon>Paramphistomoidea</taxon>
        <taxon>Paramphistomidae</taxon>
        <taxon>Calicophoron</taxon>
    </lineage>
</organism>
<dbReference type="InterPro" id="IPR011009">
    <property type="entry name" value="Kinase-like_dom_sf"/>
</dbReference>
<dbReference type="SUPFAM" id="SSF56112">
    <property type="entry name" value="Protein kinase-like (PK-like)"/>
    <property type="match status" value="1"/>
</dbReference>
<feature type="region of interest" description="Disordered" evidence="7">
    <location>
        <begin position="1147"/>
        <end position="1185"/>
    </location>
</feature>
<dbReference type="PROSITE" id="PS50011">
    <property type="entry name" value="PROTEIN_KINASE_DOM"/>
    <property type="match status" value="1"/>
</dbReference>
<dbReference type="Proteomes" id="UP001497525">
    <property type="component" value="Unassembled WGS sequence"/>
</dbReference>
<evidence type="ECO:0000256" key="7">
    <source>
        <dbReference type="SAM" id="MobiDB-lite"/>
    </source>
</evidence>
<dbReference type="Pfam" id="PF13281">
    <property type="entry name" value="MAP3K_TRAF_bd"/>
    <property type="match status" value="1"/>
</dbReference>
<evidence type="ECO:0000256" key="5">
    <source>
        <dbReference type="ARBA" id="ARBA00022840"/>
    </source>
</evidence>
<evidence type="ECO:0000259" key="8">
    <source>
        <dbReference type="PROSITE" id="PS50011"/>
    </source>
</evidence>
<accession>A0AAV2TUS6</accession>
<keyword evidence="1" id="KW-0723">Serine/threonine-protein kinase</keyword>
<feature type="domain" description="Protein kinase" evidence="8">
    <location>
        <begin position="664"/>
        <end position="918"/>
    </location>
</feature>
<reference evidence="9" key="1">
    <citation type="submission" date="2024-06" db="EMBL/GenBank/DDBJ databases">
        <authorList>
            <person name="Liu X."/>
            <person name="Lenzi L."/>
            <person name="Haldenby T S."/>
            <person name="Uol C."/>
        </authorList>
    </citation>
    <scope>NUCLEOTIDE SEQUENCE</scope>
</reference>
<keyword evidence="4" id="KW-0418">Kinase</keyword>
<dbReference type="PANTHER" id="PTHR11584">
    <property type="entry name" value="SERINE/THREONINE PROTEIN KINASE"/>
    <property type="match status" value="1"/>
</dbReference>
<dbReference type="Pfam" id="PF00069">
    <property type="entry name" value="Pkinase"/>
    <property type="match status" value="1"/>
</dbReference>
<dbReference type="SUPFAM" id="SSF81901">
    <property type="entry name" value="HCP-like"/>
    <property type="match status" value="1"/>
</dbReference>
<evidence type="ECO:0000313" key="9">
    <source>
        <dbReference type="EMBL" id="CAL5139954.1"/>
    </source>
</evidence>
<dbReference type="InterPro" id="IPR017441">
    <property type="entry name" value="Protein_kinase_ATP_BS"/>
</dbReference>
<dbReference type="GO" id="GO:0005524">
    <property type="term" value="F:ATP binding"/>
    <property type="evidence" value="ECO:0007669"/>
    <property type="project" value="UniProtKB-UniRule"/>
</dbReference>
<evidence type="ECO:0000256" key="2">
    <source>
        <dbReference type="ARBA" id="ARBA00022679"/>
    </source>
</evidence>
<evidence type="ECO:0000256" key="4">
    <source>
        <dbReference type="ARBA" id="ARBA00022777"/>
    </source>
</evidence>
<dbReference type="GO" id="GO:0004674">
    <property type="term" value="F:protein serine/threonine kinase activity"/>
    <property type="evidence" value="ECO:0007669"/>
    <property type="project" value="UniProtKB-KW"/>
</dbReference>
<feature type="region of interest" description="Disordered" evidence="7">
    <location>
        <begin position="928"/>
        <end position="949"/>
    </location>
</feature>
<dbReference type="Pfam" id="PF19039">
    <property type="entry name" value="ASK_PH"/>
    <property type="match status" value="1"/>
</dbReference>
<feature type="binding site" evidence="6">
    <location>
        <position position="693"/>
    </location>
    <ligand>
        <name>ATP</name>
        <dbReference type="ChEBI" id="CHEBI:30616"/>
    </ligand>
</feature>
<dbReference type="EMBL" id="CAXLJL010000678">
    <property type="protein sequence ID" value="CAL5139954.1"/>
    <property type="molecule type" value="Genomic_DNA"/>
</dbReference>
<keyword evidence="2" id="KW-0808">Transferase</keyword>
<dbReference type="GO" id="GO:0000165">
    <property type="term" value="P:MAPK cascade"/>
    <property type="evidence" value="ECO:0007669"/>
    <property type="project" value="InterPro"/>
</dbReference>